<dbReference type="InterPro" id="IPR000276">
    <property type="entry name" value="GPCR_Rhodpsn"/>
</dbReference>
<feature type="transmembrane region" description="Helical" evidence="9">
    <location>
        <begin position="136"/>
        <end position="160"/>
    </location>
</feature>
<dbReference type="InterPro" id="IPR052477">
    <property type="entry name" value="Orphan_GPCR1"/>
</dbReference>
<keyword evidence="8" id="KW-0807">Transducer</keyword>
<evidence type="ECO:0000256" key="3">
    <source>
        <dbReference type="ARBA" id="ARBA00022692"/>
    </source>
</evidence>
<evidence type="ECO:0000256" key="4">
    <source>
        <dbReference type="ARBA" id="ARBA00022989"/>
    </source>
</evidence>
<feature type="transmembrane region" description="Helical" evidence="9">
    <location>
        <begin position="267"/>
        <end position="290"/>
    </location>
</feature>
<keyword evidence="12" id="KW-1185">Reference proteome</keyword>
<keyword evidence="5" id="KW-0297">G-protein coupled receptor</keyword>
<dbReference type="AlphaFoldDB" id="A0A9Q1J366"/>
<organism evidence="11 12">
    <name type="scientific">Synaphobranchus kaupii</name>
    <name type="common">Kaup's arrowtooth eel</name>
    <dbReference type="NCBI Taxonomy" id="118154"/>
    <lineage>
        <taxon>Eukaryota</taxon>
        <taxon>Metazoa</taxon>
        <taxon>Chordata</taxon>
        <taxon>Craniata</taxon>
        <taxon>Vertebrata</taxon>
        <taxon>Euteleostomi</taxon>
        <taxon>Actinopterygii</taxon>
        <taxon>Neopterygii</taxon>
        <taxon>Teleostei</taxon>
        <taxon>Anguilliformes</taxon>
        <taxon>Synaphobranchidae</taxon>
        <taxon>Synaphobranchus</taxon>
    </lineage>
</organism>
<proteinExistence type="predicted"/>
<dbReference type="Gene3D" id="1.20.1070.10">
    <property type="entry name" value="Rhodopsin 7-helix transmembrane proteins"/>
    <property type="match status" value="2"/>
</dbReference>
<name>A0A9Q1J366_SYNKA</name>
<comment type="caution">
    <text evidence="11">The sequence shown here is derived from an EMBL/GenBank/DDBJ whole genome shotgun (WGS) entry which is preliminary data.</text>
</comment>
<sequence>MVEFLNHNSPFTISEGVYYILVASLGIPSNLLSIVVLCSQRCGVSRSTEIYLVSLAVVDTLFMVLGGLVDVGASWNESATSCAPSAFLCSFVSFNEQWTLCSCQWIITAFTLERYLVSRGRGPRPGHLGRLTRPQVALLLVLVSVIGSQVLSIPCCWLYLARPAMDGAEEWTRASQLWGNVSRVPLSSRCRALHSLHAPRPALRARTLVAPRGSAPFRDAGWRMRRSGRIQVVVSLVMVFLNLPHYVTQGIMAALHEQAWLERDMDVAVGVALMLQWLSMVIHFLLYCFLSSGFRRETLALLRRLCRGGAVSRGSWNNCCPQHPQAPRPRQVWLVQ</sequence>
<evidence type="ECO:0000313" key="11">
    <source>
        <dbReference type="EMBL" id="KAJ8367935.1"/>
    </source>
</evidence>
<feature type="domain" description="G-protein coupled receptors family 1 profile" evidence="10">
    <location>
        <begin position="29"/>
        <end position="154"/>
    </location>
</feature>
<dbReference type="PANTHER" id="PTHR46272">
    <property type="entry name" value="G_PROTEIN_RECEP_F1_2 DOMAIN-CONTAINING PROTEIN"/>
    <property type="match status" value="1"/>
</dbReference>
<keyword evidence="4 9" id="KW-1133">Transmembrane helix</keyword>
<evidence type="ECO:0000256" key="5">
    <source>
        <dbReference type="ARBA" id="ARBA00023040"/>
    </source>
</evidence>
<comment type="subcellular location">
    <subcellularLocation>
        <location evidence="1">Cell membrane</location>
        <topology evidence="1">Multi-pass membrane protein</topology>
    </subcellularLocation>
</comment>
<dbReference type="OrthoDB" id="10040416at2759"/>
<feature type="transmembrane region" description="Helical" evidence="9">
    <location>
        <begin position="16"/>
        <end position="38"/>
    </location>
</feature>
<protein>
    <recommendedName>
        <fullName evidence="10">G-protein coupled receptors family 1 profile domain-containing protein</fullName>
    </recommendedName>
</protein>
<dbReference type="PANTHER" id="PTHR46272:SF4">
    <property type="entry name" value="G-PROTEIN COUPLED RECEPTORS FAMILY 1 PROFILE DOMAIN-CONTAINING PROTEIN"/>
    <property type="match status" value="1"/>
</dbReference>
<evidence type="ECO:0000259" key="10">
    <source>
        <dbReference type="PROSITE" id="PS50262"/>
    </source>
</evidence>
<keyword evidence="7" id="KW-0675">Receptor</keyword>
<evidence type="ECO:0000256" key="6">
    <source>
        <dbReference type="ARBA" id="ARBA00023136"/>
    </source>
</evidence>
<keyword evidence="2" id="KW-1003">Cell membrane</keyword>
<dbReference type="PRINTS" id="PR00237">
    <property type="entry name" value="GPCRRHODOPSN"/>
</dbReference>
<dbReference type="Pfam" id="PF00001">
    <property type="entry name" value="7tm_1"/>
    <property type="match status" value="1"/>
</dbReference>
<gene>
    <name evidence="11" type="ORF">SKAU_G00079630</name>
</gene>
<dbReference type="InterPro" id="IPR017452">
    <property type="entry name" value="GPCR_Rhodpsn_7TM"/>
</dbReference>
<dbReference type="EMBL" id="JAINUF010000003">
    <property type="protein sequence ID" value="KAJ8367935.1"/>
    <property type="molecule type" value="Genomic_DNA"/>
</dbReference>
<evidence type="ECO:0000256" key="2">
    <source>
        <dbReference type="ARBA" id="ARBA00022475"/>
    </source>
</evidence>
<keyword evidence="6 9" id="KW-0472">Membrane</keyword>
<dbReference type="PROSITE" id="PS50262">
    <property type="entry name" value="G_PROTEIN_RECEP_F1_2"/>
    <property type="match status" value="1"/>
</dbReference>
<evidence type="ECO:0000256" key="9">
    <source>
        <dbReference type="SAM" id="Phobius"/>
    </source>
</evidence>
<dbReference type="GO" id="GO:0005886">
    <property type="term" value="C:plasma membrane"/>
    <property type="evidence" value="ECO:0007669"/>
    <property type="project" value="UniProtKB-SubCell"/>
</dbReference>
<dbReference type="SUPFAM" id="SSF81321">
    <property type="entry name" value="Family A G protein-coupled receptor-like"/>
    <property type="match status" value="1"/>
</dbReference>
<evidence type="ECO:0000313" key="12">
    <source>
        <dbReference type="Proteomes" id="UP001152622"/>
    </source>
</evidence>
<dbReference type="Proteomes" id="UP001152622">
    <property type="component" value="Chromosome 3"/>
</dbReference>
<evidence type="ECO:0000256" key="1">
    <source>
        <dbReference type="ARBA" id="ARBA00004651"/>
    </source>
</evidence>
<dbReference type="GO" id="GO:0004930">
    <property type="term" value="F:G protein-coupled receptor activity"/>
    <property type="evidence" value="ECO:0007669"/>
    <property type="project" value="UniProtKB-KW"/>
</dbReference>
<evidence type="ECO:0000256" key="8">
    <source>
        <dbReference type="ARBA" id="ARBA00023224"/>
    </source>
</evidence>
<evidence type="ECO:0000256" key="7">
    <source>
        <dbReference type="ARBA" id="ARBA00023170"/>
    </source>
</evidence>
<feature type="transmembrane region" description="Helical" evidence="9">
    <location>
        <begin position="228"/>
        <end position="247"/>
    </location>
</feature>
<keyword evidence="3 9" id="KW-0812">Transmembrane</keyword>
<accession>A0A9Q1J366</accession>
<reference evidence="11" key="1">
    <citation type="journal article" date="2023" name="Science">
        <title>Genome structures resolve the early diversification of teleost fishes.</title>
        <authorList>
            <person name="Parey E."/>
            <person name="Louis A."/>
            <person name="Montfort J."/>
            <person name="Bouchez O."/>
            <person name="Roques C."/>
            <person name="Iampietro C."/>
            <person name="Lluch J."/>
            <person name="Castinel A."/>
            <person name="Donnadieu C."/>
            <person name="Desvignes T."/>
            <person name="Floi Bucao C."/>
            <person name="Jouanno E."/>
            <person name="Wen M."/>
            <person name="Mejri S."/>
            <person name="Dirks R."/>
            <person name="Jansen H."/>
            <person name="Henkel C."/>
            <person name="Chen W.J."/>
            <person name="Zahm M."/>
            <person name="Cabau C."/>
            <person name="Klopp C."/>
            <person name="Thompson A.W."/>
            <person name="Robinson-Rechavi M."/>
            <person name="Braasch I."/>
            <person name="Lecointre G."/>
            <person name="Bobe J."/>
            <person name="Postlethwait J.H."/>
            <person name="Berthelot C."/>
            <person name="Roest Crollius H."/>
            <person name="Guiguen Y."/>
        </authorList>
    </citation>
    <scope>NUCLEOTIDE SEQUENCE</scope>
    <source>
        <strain evidence="11">WJC10195</strain>
    </source>
</reference>
<feature type="transmembrane region" description="Helical" evidence="9">
    <location>
        <begin position="50"/>
        <end position="69"/>
    </location>
</feature>